<dbReference type="Pfam" id="PF00004">
    <property type="entry name" value="AAA"/>
    <property type="match status" value="1"/>
</dbReference>
<keyword evidence="7" id="KW-1185">Reference proteome</keyword>
<proteinExistence type="inferred from homology"/>
<dbReference type="SMART" id="SM00382">
    <property type="entry name" value="AAA"/>
    <property type="match status" value="1"/>
</dbReference>
<dbReference type="EMBL" id="JAWCUI010000113">
    <property type="protein sequence ID" value="KAL1887631.1"/>
    <property type="molecule type" value="Genomic_DNA"/>
</dbReference>
<dbReference type="InterPro" id="IPR027417">
    <property type="entry name" value="P-loop_NTPase"/>
</dbReference>
<feature type="compositionally biased region" description="Low complexity" evidence="4">
    <location>
        <begin position="330"/>
        <end position="343"/>
    </location>
</feature>
<accession>A0ABR3YH29</accession>
<reference evidence="6 7" key="1">
    <citation type="journal article" date="2024" name="IMA Fungus">
        <title>IMA Genome - F19 : A genome assembly and annotation guide to empower mycologists, including annotated draft genome sequences of Ceratocystis pirilliformis, Diaporthe australafricana, Fusarium ophioides, Paecilomyces lecythidis, and Sporothrix stenoceras.</title>
        <authorList>
            <person name="Aylward J."/>
            <person name="Wilson A.M."/>
            <person name="Visagie C.M."/>
            <person name="Spraker J."/>
            <person name="Barnes I."/>
            <person name="Buitendag C."/>
            <person name="Ceriani C."/>
            <person name="Del Mar Angel L."/>
            <person name="du Plessis D."/>
            <person name="Fuchs T."/>
            <person name="Gasser K."/>
            <person name="Kramer D."/>
            <person name="Li W."/>
            <person name="Munsamy K."/>
            <person name="Piso A."/>
            <person name="Price J.L."/>
            <person name="Sonnekus B."/>
            <person name="Thomas C."/>
            <person name="van der Nest A."/>
            <person name="van Dijk A."/>
            <person name="van Heerden A."/>
            <person name="van Vuuren N."/>
            <person name="Yilmaz N."/>
            <person name="Duong T.A."/>
            <person name="van der Merwe N.A."/>
            <person name="Wingfield M.J."/>
            <person name="Wingfield B.D."/>
        </authorList>
    </citation>
    <scope>NUCLEOTIDE SEQUENCE [LARGE SCALE GENOMIC DNA]</scope>
    <source>
        <strain evidence="6 7">CMW 5346</strain>
    </source>
</reference>
<dbReference type="PROSITE" id="PS00674">
    <property type="entry name" value="AAA"/>
    <property type="match status" value="1"/>
</dbReference>
<dbReference type="Pfam" id="PF17862">
    <property type="entry name" value="AAA_lid_3"/>
    <property type="match status" value="1"/>
</dbReference>
<feature type="compositionally biased region" description="Low complexity" evidence="4">
    <location>
        <begin position="285"/>
        <end position="296"/>
    </location>
</feature>
<dbReference type="Gene3D" id="3.40.50.300">
    <property type="entry name" value="P-loop containing nucleotide triphosphate hydrolases"/>
    <property type="match status" value="1"/>
</dbReference>
<dbReference type="CDD" id="cd19509">
    <property type="entry name" value="RecA-like_VPS4-like"/>
    <property type="match status" value="1"/>
</dbReference>
<dbReference type="InterPro" id="IPR050304">
    <property type="entry name" value="MT-severing_AAA_ATPase"/>
</dbReference>
<dbReference type="InterPro" id="IPR041569">
    <property type="entry name" value="AAA_lid_3"/>
</dbReference>
<comment type="similarity">
    <text evidence="1">Belongs to the AAA ATPase family.</text>
</comment>
<evidence type="ECO:0000256" key="3">
    <source>
        <dbReference type="ARBA" id="ARBA00022840"/>
    </source>
</evidence>
<dbReference type="Pfam" id="PF09336">
    <property type="entry name" value="Vps4_C"/>
    <property type="match status" value="1"/>
</dbReference>
<evidence type="ECO:0000313" key="7">
    <source>
        <dbReference type="Proteomes" id="UP001583186"/>
    </source>
</evidence>
<feature type="region of interest" description="Disordered" evidence="4">
    <location>
        <begin position="172"/>
        <end position="309"/>
    </location>
</feature>
<dbReference type="InterPro" id="IPR003593">
    <property type="entry name" value="AAA+_ATPase"/>
</dbReference>
<evidence type="ECO:0000256" key="4">
    <source>
        <dbReference type="SAM" id="MobiDB-lite"/>
    </source>
</evidence>
<organism evidence="6 7">
    <name type="scientific">Sporothrix stenoceras</name>
    <dbReference type="NCBI Taxonomy" id="5173"/>
    <lineage>
        <taxon>Eukaryota</taxon>
        <taxon>Fungi</taxon>
        <taxon>Dikarya</taxon>
        <taxon>Ascomycota</taxon>
        <taxon>Pezizomycotina</taxon>
        <taxon>Sordariomycetes</taxon>
        <taxon>Sordariomycetidae</taxon>
        <taxon>Ophiostomatales</taxon>
        <taxon>Ophiostomataceae</taxon>
        <taxon>Sporothrix</taxon>
    </lineage>
</organism>
<feature type="compositionally biased region" description="Low complexity" evidence="4">
    <location>
        <begin position="148"/>
        <end position="160"/>
    </location>
</feature>
<feature type="compositionally biased region" description="Low complexity" evidence="4">
    <location>
        <begin position="190"/>
        <end position="200"/>
    </location>
</feature>
<dbReference type="Gene3D" id="1.10.8.60">
    <property type="match status" value="1"/>
</dbReference>
<evidence type="ECO:0000313" key="6">
    <source>
        <dbReference type="EMBL" id="KAL1887631.1"/>
    </source>
</evidence>
<feature type="compositionally biased region" description="Polar residues" evidence="4">
    <location>
        <begin position="447"/>
        <end position="456"/>
    </location>
</feature>
<feature type="compositionally biased region" description="Polar residues" evidence="4">
    <location>
        <begin position="274"/>
        <end position="284"/>
    </location>
</feature>
<keyword evidence="3" id="KW-0067">ATP-binding</keyword>
<name>A0ABR3YH29_9PEZI</name>
<evidence type="ECO:0000256" key="2">
    <source>
        <dbReference type="ARBA" id="ARBA00022741"/>
    </source>
</evidence>
<gene>
    <name evidence="6" type="primary">COG6_1</name>
    <name evidence="6" type="ORF">Sste5346_010079</name>
</gene>
<feature type="compositionally biased region" description="Low complexity" evidence="4">
    <location>
        <begin position="513"/>
        <end position="539"/>
    </location>
</feature>
<feature type="compositionally biased region" description="Polar residues" evidence="4">
    <location>
        <begin position="362"/>
        <end position="374"/>
    </location>
</feature>
<dbReference type="Proteomes" id="UP001583186">
    <property type="component" value="Unassembled WGS sequence"/>
</dbReference>
<feature type="region of interest" description="Disordered" evidence="4">
    <location>
        <begin position="322"/>
        <end position="496"/>
    </location>
</feature>
<dbReference type="PANTHER" id="PTHR23074">
    <property type="entry name" value="AAA DOMAIN-CONTAINING"/>
    <property type="match status" value="1"/>
</dbReference>
<dbReference type="InterPro" id="IPR015415">
    <property type="entry name" value="Spast_Vps4_C"/>
</dbReference>
<comment type="caution">
    <text evidence="6">The sequence shown here is derived from an EMBL/GenBank/DDBJ whole genome shotgun (WGS) entry which is preliminary data.</text>
</comment>
<feature type="region of interest" description="Disordered" evidence="4">
    <location>
        <begin position="94"/>
        <end position="133"/>
    </location>
</feature>
<protein>
    <submittedName>
        <fullName evidence="6">Golgi transport complex subunit 6</fullName>
    </submittedName>
</protein>
<feature type="compositionally biased region" description="Low complexity" evidence="4">
    <location>
        <begin position="421"/>
        <end position="431"/>
    </location>
</feature>
<feature type="region of interest" description="Disordered" evidence="4">
    <location>
        <begin position="513"/>
        <end position="588"/>
    </location>
</feature>
<dbReference type="InterPro" id="IPR003960">
    <property type="entry name" value="ATPase_AAA_CS"/>
</dbReference>
<dbReference type="SUPFAM" id="SSF52540">
    <property type="entry name" value="P-loop containing nucleoside triphosphate hydrolases"/>
    <property type="match status" value="1"/>
</dbReference>
<sequence length="919" mass="98982">MLQSGTAASSLQKIYEEGYLTCSTAVYYEGQGNEEEAMRCWRTAVQQIQNKQADGSIPEYAALTETEKALSDSLRELEYQAQERIDLLQALKESRRVDPFQDPPGSYPGSSANPSNSYNSYNSGYNGSNGNNGSNGYGRSAGYGSYGEGPSQSSSSPNSGYIGGGTIPAITYSELSRPEVSRAPPPVPPRISASSSRPPAYDSGRGPIDQPVTPGQLDGAGTSSYYSARPSMDSLAATDSHYDAESSQGGRHMLSKRTSRSPNKDRQHTLRPTLRSTPTETPLKSSRTSRLARSSAPKSSVERQGASKAATLAWSALGLSAYGKSDSSRKSSSAPADSSSSKAQIMPSSSLQMPSRKPVRETSPSSQPALQWDSNSRRLVPQRSAPEPANVSPSHSSADLISLSPDTRRSGEYASSSKPQSLSLNAAASALGRSMQAPAEGGRPSRLNRSTSNQRPSLAPAASPSLERVSDPSVRPKSTGHTRFPGSGGTSNHSALGNRIEIRRNVHSSYAANVAASSSSPSLDRTTASAPVPPSSSRKPAPRKDKAPVRQAHEVSHLLADVHLEPSSSEDSDKLDDNDKDSEEDLLKMPWKKRKQAILKSLPPGVDDEAAKQILNEIVVQGDVVHWSDIAGLEPAKKALREVVVYPFLRPDLFMGLREPATGMLLFGPPGTGKTMLARAVATESRSTFFSISASSLTSKYLGESEKLVRALFSLAKMLAPSIIFVDEIDSILSQRSGSGEHEATRRIKTEFLIQWSDLQRAAAGREDKDESTKDSRKGDASRVLVLAATNLPWAIDEAARRRFVRRQYIPLPETETRAVQLRTLLGQQKHSLTEQDIQRLVELTDGFSGSDITALAKDAAMGPLRSLGDALLMTKMDEIRGMELSDFVSSLVTIRPSVSKSGLKEYEDWAREYGERGG</sequence>
<evidence type="ECO:0000256" key="1">
    <source>
        <dbReference type="ARBA" id="ARBA00006914"/>
    </source>
</evidence>
<feature type="region of interest" description="Disordered" evidence="4">
    <location>
        <begin position="143"/>
        <end position="162"/>
    </location>
</feature>
<dbReference type="InterPro" id="IPR003959">
    <property type="entry name" value="ATPase_AAA_core"/>
</dbReference>
<evidence type="ECO:0000259" key="5">
    <source>
        <dbReference type="SMART" id="SM00382"/>
    </source>
</evidence>
<dbReference type="PANTHER" id="PTHR23074:SF17">
    <property type="entry name" value="FIDGETIN-LIKE PROTEIN 1"/>
    <property type="match status" value="1"/>
</dbReference>
<feature type="compositionally biased region" description="Low complexity" evidence="4">
    <location>
        <begin position="107"/>
        <end position="132"/>
    </location>
</feature>
<keyword evidence="2" id="KW-0547">Nucleotide-binding</keyword>
<feature type="domain" description="AAA+ ATPase" evidence="5">
    <location>
        <begin position="660"/>
        <end position="814"/>
    </location>
</feature>
<feature type="compositionally biased region" description="Basic and acidic residues" evidence="4">
    <location>
        <begin position="542"/>
        <end position="564"/>
    </location>
</feature>